<dbReference type="Gene3D" id="2.60.120.970">
    <property type="match status" value="1"/>
</dbReference>
<feature type="region of interest" description="Disordered" evidence="1">
    <location>
        <begin position="22"/>
        <end position="87"/>
    </location>
</feature>
<dbReference type="AlphaFoldDB" id="A0AAJ6ZKZ4"/>
<gene>
    <name evidence="3" type="primary">LOC106123061</name>
</gene>
<evidence type="ECO:0000256" key="2">
    <source>
        <dbReference type="SAM" id="SignalP"/>
    </source>
</evidence>
<proteinExistence type="predicted"/>
<feature type="compositionally biased region" description="Low complexity" evidence="1">
    <location>
        <begin position="22"/>
        <end position="77"/>
    </location>
</feature>
<feature type="signal peptide" evidence="2">
    <location>
        <begin position="1"/>
        <end position="20"/>
    </location>
</feature>
<dbReference type="KEGG" id="pxu:106123061"/>
<organism evidence="3">
    <name type="scientific">Papilio xuthus</name>
    <name type="common">Asian swallowtail butterfly</name>
    <dbReference type="NCBI Taxonomy" id="66420"/>
    <lineage>
        <taxon>Eukaryota</taxon>
        <taxon>Metazoa</taxon>
        <taxon>Ecdysozoa</taxon>
        <taxon>Arthropoda</taxon>
        <taxon>Hexapoda</taxon>
        <taxon>Insecta</taxon>
        <taxon>Pterygota</taxon>
        <taxon>Neoptera</taxon>
        <taxon>Endopterygota</taxon>
        <taxon>Lepidoptera</taxon>
        <taxon>Glossata</taxon>
        <taxon>Ditrysia</taxon>
        <taxon>Papilionoidea</taxon>
        <taxon>Papilionidae</taxon>
        <taxon>Papilioninae</taxon>
        <taxon>Papilio</taxon>
    </lineage>
</organism>
<sequence length="171" mass="18350">MRAWLLVCAALALAPGRPRAASATPAATAAPPAPPAHTAHTAHSTHTAHTAHTSHLATITHTTHDSQTAHSAHQAHSAHSEHSAHPHTLADPARLDHIKTQILAKLGLRTRPRPLGAPPRDVVRQILARAADTHTERPPEEDHSMREIIAIAHRGLNILQTIQQTKVHKSS</sequence>
<protein>
    <submittedName>
        <fullName evidence="3">Uncharacterized protein LOC106123061</fullName>
    </submittedName>
</protein>
<evidence type="ECO:0000256" key="1">
    <source>
        <dbReference type="SAM" id="MobiDB-lite"/>
    </source>
</evidence>
<accession>A0AAJ6ZKZ4</accession>
<feature type="chain" id="PRO_5042593233" evidence="2">
    <location>
        <begin position="21"/>
        <end position="171"/>
    </location>
</feature>
<dbReference type="RefSeq" id="XP_013174649.1">
    <property type="nucleotide sequence ID" value="XM_013319195.1"/>
</dbReference>
<reference evidence="3" key="1">
    <citation type="submission" date="2025-08" db="UniProtKB">
        <authorList>
            <consortium name="RefSeq"/>
        </authorList>
    </citation>
    <scope>IDENTIFICATION</scope>
</reference>
<dbReference type="GeneID" id="106123061"/>
<name>A0AAJ6ZKZ4_PAPXU</name>
<evidence type="ECO:0000313" key="3">
    <source>
        <dbReference type="RefSeq" id="XP_013174649.1"/>
    </source>
</evidence>
<dbReference type="Proteomes" id="UP000694872">
    <property type="component" value="Unplaced"/>
</dbReference>
<keyword evidence="2" id="KW-0732">Signal</keyword>